<gene>
    <name evidence="1" type="ORF">NQ176_g11238</name>
</gene>
<dbReference type="Proteomes" id="UP001143910">
    <property type="component" value="Unassembled WGS sequence"/>
</dbReference>
<proteinExistence type="predicted"/>
<keyword evidence="2" id="KW-1185">Reference proteome</keyword>
<evidence type="ECO:0000313" key="1">
    <source>
        <dbReference type="EMBL" id="KAJ2957519.1"/>
    </source>
</evidence>
<comment type="caution">
    <text evidence="1">The sequence shown here is derived from an EMBL/GenBank/DDBJ whole genome shotgun (WGS) entry which is preliminary data.</text>
</comment>
<reference evidence="1" key="1">
    <citation type="submission" date="2022-08" db="EMBL/GenBank/DDBJ databases">
        <title>Genome Sequence of Lecanicillium fungicola.</title>
        <authorList>
            <person name="Buettner E."/>
        </authorList>
    </citation>
    <scope>NUCLEOTIDE SEQUENCE</scope>
    <source>
        <strain evidence="1">Babe33</strain>
    </source>
</reference>
<protein>
    <submittedName>
        <fullName evidence="1">Uncharacterized protein</fullName>
    </submittedName>
</protein>
<accession>A0ACC1MBB3</accession>
<name>A0ACC1MBB3_9HYPO</name>
<dbReference type="EMBL" id="JANJQO010003641">
    <property type="protein sequence ID" value="KAJ2957519.1"/>
    <property type="molecule type" value="Genomic_DNA"/>
</dbReference>
<sequence>MSLKGVRRQIQCKFQSILPSSRRRKWDRSSSDELSSARESGYYSQQALRPPSLDAPLDALFDTLRDEQNDAKDRMELESTMNYLSSNLGVNIENAELFVALELLQVPAIGEITRKGYIEGWKNANVEPNHKEHAKHLQTLVAALPRDTALFKKVYKYAFIGGREKDQKALSLENALVYWDMLFAPPGIPWKNQHRDWLALWKAFLAEKWTRSVNRDMWNMVLEFAFKSMDDDTLSFWNEDGAWPSVIDDFVQWCKAKGIGKSEQMDVDGE</sequence>
<organism evidence="1 2">
    <name type="scientific">Zarea fungicola</name>
    <dbReference type="NCBI Taxonomy" id="93591"/>
    <lineage>
        <taxon>Eukaryota</taxon>
        <taxon>Fungi</taxon>
        <taxon>Dikarya</taxon>
        <taxon>Ascomycota</taxon>
        <taxon>Pezizomycotina</taxon>
        <taxon>Sordariomycetes</taxon>
        <taxon>Hypocreomycetidae</taxon>
        <taxon>Hypocreales</taxon>
        <taxon>Cordycipitaceae</taxon>
        <taxon>Zarea</taxon>
    </lineage>
</organism>
<evidence type="ECO:0000313" key="2">
    <source>
        <dbReference type="Proteomes" id="UP001143910"/>
    </source>
</evidence>